<dbReference type="EMBL" id="JAIWYP010000004">
    <property type="protein sequence ID" value="KAH3835688.1"/>
    <property type="molecule type" value="Genomic_DNA"/>
</dbReference>
<accession>A0A9D4K9K4</accession>
<dbReference type="Proteomes" id="UP000828390">
    <property type="component" value="Unassembled WGS sequence"/>
</dbReference>
<evidence type="ECO:0000313" key="2">
    <source>
        <dbReference type="Proteomes" id="UP000828390"/>
    </source>
</evidence>
<organism evidence="1 2">
    <name type="scientific">Dreissena polymorpha</name>
    <name type="common">Zebra mussel</name>
    <name type="synonym">Mytilus polymorpha</name>
    <dbReference type="NCBI Taxonomy" id="45954"/>
    <lineage>
        <taxon>Eukaryota</taxon>
        <taxon>Metazoa</taxon>
        <taxon>Spiralia</taxon>
        <taxon>Lophotrochozoa</taxon>
        <taxon>Mollusca</taxon>
        <taxon>Bivalvia</taxon>
        <taxon>Autobranchia</taxon>
        <taxon>Heteroconchia</taxon>
        <taxon>Euheterodonta</taxon>
        <taxon>Imparidentia</taxon>
        <taxon>Neoheterodontei</taxon>
        <taxon>Myida</taxon>
        <taxon>Dreissenoidea</taxon>
        <taxon>Dreissenidae</taxon>
        <taxon>Dreissena</taxon>
    </lineage>
</organism>
<dbReference type="AlphaFoldDB" id="A0A9D4K9K4"/>
<gene>
    <name evidence="1" type="ORF">DPMN_109047</name>
</gene>
<protein>
    <submittedName>
        <fullName evidence="1">Uncharacterized protein</fullName>
    </submittedName>
</protein>
<name>A0A9D4K9K4_DREPO</name>
<comment type="caution">
    <text evidence="1">The sequence shown here is derived from an EMBL/GenBank/DDBJ whole genome shotgun (WGS) entry which is preliminary data.</text>
</comment>
<reference evidence="1" key="2">
    <citation type="submission" date="2020-11" db="EMBL/GenBank/DDBJ databases">
        <authorList>
            <person name="McCartney M.A."/>
            <person name="Auch B."/>
            <person name="Kono T."/>
            <person name="Mallez S."/>
            <person name="Becker A."/>
            <person name="Gohl D.M."/>
            <person name="Silverstein K.A.T."/>
            <person name="Koren S."/>
            <person name="Bechman K.B."/>
            <person name="Herman A."/>
            <person name="Abrahante J.E."/>
            <person name="Garbe J."/>
        </authorList>
    </citation>
    <scope>NUCLEOTIDE SEQUENCE</scope>
    <source>
        <strain evidence="1">Duluth1</strain>
        <tissue evidence="1">Whole animal</tissue>
    </source>
</reference>
<evidence type="ECO:0000313" key="1">
    <source>
        <dbReference type="EMBL" id="KAH3835688.1"/>
    </source>
</evidence>
<sequence length="61" mass="6471">MADNPAADIALSLIDFLSDLPLQANTSPAVLITAHPCTADKPDYTISIVLVRYPGTCMHTS</sequence>
<keyword evidence="2" id="KW-1185">Reference proteome</keyword>
<reference evidence="1" key="1">
    <citation type="journal article" date="2019" name="bioRxiv">
        <title>The Genome of the Zebra Mussel, Dreissena polymorpha: A Resource for Invasive Species Research.</title>
        <authorList>
            <person name="McCartney M.A."/>
            <person name="Auch B."/>
            <person name="Kono T."/>
            <person name="Mallez S."/>
            <person name="Zhang Y."/>
            <person name="Obille A."/>
            <person name="Becker A."/>
            <person name="Abrahante J.E."/>
            <person name="Garbe J."/>
            <person name="Badalamenti J.P."/>
            <person name="Herman A."/>
            <person name="Mangelson H."/>
            <person name="Liachko I."/>
            <person name="Sullivan S."/>
            <person name="Sone E.D."/>
            <person name="Koren S."/>
            <person name="Silverstein K.A.T."/>
            <person name="Beckman K.B."/>
            <person name="Gohl D.M."/>
        </authorList>
    </citation>
    <scope>NUCLEOTIDE SEQUENCE</scope>
    <source>
        <strain evidence="1">Duluth1</strain>
        <tissue evidence="1">Whole animal</tissue>
    </source>
</reference>
<proteinExistence type="predicted"/>